<protein>
    <submittedName>
        <fullName evidence="1">Uncharacterized protein</fullName>
    </submittedName>
</protein>
<evidence type="ECO:0000313" key="2">
    <source>
        <dbReference type="Proteomes" id="UP000178098"/>
    </source>
</evidence>
<proteinExistence type="predicted"/>
<organism evidence="1 2">
    <name type="scientific">Candidatus Roizmanbacteria bacterium RIFCSPHIGHO2_02_FULL_43_11</name>
    <dbReference type="NCBI Taxonomy" id="1802043"/>
    <lineage>
        <taxon>Bacteria</taxon>
        <taxon>Candidatus Roizmaniibacteriota</taxon>
    </lineage>
</organism>
<sequence length="193" mass="21795">MPETDRVSYWLERFLKDAKKLSHEQRLDLTVAYLVHFCSLTPDEVAFFSDESFFSSAHDIDKTLIFARIEQKLAAYYGAGYPDPNTDEYSFLATAAAVYSQAFSTILAGIYSTAECAEIASLIINPWDWGEVRAILVGKDFFLARRIRNAYLPEITDCYVVTGDGSVYDIDLFDRPDQGGNLRSSEERPGKLN</sequence>
<accession>A0A1F7HE32</accession>
<gene>
    <name evidence="1" type="ORF">A3D08_01195</name>
</gene>
<comment type="caution">
    <text evidence="1">The sequence shown here is derived from an EMBL/GenBank/DDBJ whole genome shotgun (WGS) entry which is preliminary data.</text>
</comment>
<reference evidence="1 2" key="1">
    <citation type="journal article" date="2016" name="Nat. Commun.">
        <title>Thousands of microbial genomes shed light on interconnected biogeochemical processes in an aquifer system.</title>
        <authorList>
            <person name="Anantharaman K."/>
            <person name="Brown C.T."/>
            <person name="Hug L.A."/>
            <person name="Sharon I."/>
            <person name="Castelle C.J."/>
            <person name="Probst A.J."/>
            <person name="Thomas B.C."/>
            <person name="Singh A."/>
            <person name="Wilkins M.J."/>
            <person name="Karaoz U."/>
            <person name="Brodie E.L."/>
            <person name="Williams K.H."/>
            <person name="Hubbard S.S."/>
            <person name="Banfield J.F."/>
        </authorList>
    </citation>
    <scope>NUCLEOTIDE SEQUENCE [LARGE SCALE GENOMIC DNA]</scope>
</reference>
<dbReference type="Proteomes" id="UP000178098">
    <property type="component" value="Unassembled WGS sequence"/>
</dbReference>
<evidence type="ECO:0000313" key="1">
    <source>
        <dbReference type="EMBL" id="OGK29529.1"/>
    </source>
</evidence>
<name>A0A1F7HE32_9BACT</name>
<dbReference type="EMBL" id="MFZT01000045">
    <property type="protein sequence ID" value="OGK29529.1"/>
    <property type="molecule type" value="Genomic_DNA"/>
</dbReference>
<dbReference type="AlphaFoldDB" id="A0A1F7HE32"/>